<dbReference type="Pfam" id="PF11951">
    <property type="entry name" value="Fungal_trans_2"/>
    <property type="match status" value="1"/>
</dbReference>
<dbReference type="GeneID" id="71987237"/>
<accession>A0A9Q8UQK6</accession>
<organism evidence="5 6">
    <name type="scientific">Passalora fulva</name>
    <name type="common">Tomato leaf mold</name>
    <name type="synonym">Cladosporium fulvum</name>
    <dbReference type="NCBI Taxonomy" id="5499"/>
    <lineage>
        <taxon>Eukaryota</taxon>
        <taxon>Fungi</taxon>
        <taxon>Dikarya</taxon>
        <taxon>Ascomycota</taxon>
        <taxon>Pezizomycotina</taxon>
        <taxon>Dothideomycetes</taxon>
        <taxon>Dothideomycetidae</taxon>
        <taxon>Mycosphaerellales</taxon>
        <taxon>Mycosphaerellaceae</taxon>
        <taxon>Fulvia</taxon>
    </lineage>
</organism>
<reference evidence="5" key="1">
    <citation type="submission" date="2021-12" db="EMBL/GenBank/DDBJ databases">
        <authorList>
            <person name="Zaccaron A."/>
            <person name="Stergiopoulos I."/>
        </authorList>
    </citation>
    <scope>NUCLEOTIDE SEQUENCE</scope>
    <source>
        <strain evidence="5">Race5_Kim</strain>
    </source>
</reference>
<dbReference type="RefSeq" id="XP_047763230.1">
    <property type="nucleotide sequence ID" value="XM_047906507.1"/>
</dbReference>
<keyword evidence="2" id="KW-0539">Nucleus</keyword>
<feature type="compositionally biased region" description="Polar residues" evidence="3">
    <location>
        <begin position="91"/>
        <end position="100"/>
    </location>
</feature>
<dbReference type="PANTHER" id="PTHR37534:SF9">
    <property type="entry name" value="ZN(II)2CYS6 TRANSCRIPTION FACTOR (EUROFUNG)"/>
    <property type="match status" value="1"/>
</dbReference>
<dbReference type="PROSITE" id="PS50048">
    <property type="entry name" value="ZN2_CY6_FUNGAL_2"/>
    <property type="match status" value="1"/>
</dbReference>
<dbReference type="AlphaFoldDB" id="A0A9Q8UQK6"/>
<dbReference type="InterPro" id="IPR036864">
    <property type="entry name" value="Zn2-C6_fun-type_DNA-bd_sf"/>
</dbReference>
<dbReference type="GO" id="GO:0000976">
    <property type="term" value="F:transcription cis-regulatory region binding"/>
    <property type="evidence" value="ECO:0007669"/>
    <property type="project" value="TreeGrafter"/>
</dbReference>
<feature type="domain" description="Zn(2)-C6 fungal-type" evidence="4">
    <location>
        <begin position="14"/>
        <end position="42"/>
    </location>
</feature>
<evidence type="ECO:0000313" key="6">
    <source>
        <dbReference type="Proteomes" id="UP000756132"/>
    </source>
</evidence>
<dbReference type="EMBL" id="CP090168">
    <property type="protein sequence ID" value="UJO18864.1"/>
    <property type="molecule type" value="Genomic_DNA"/>
</dbReference>
<dbReference type="GO" id="GO:0008270">
    <property type="term" value="F:zinc ion binding"/>
    <property type="evidence" value="ECO:0007669"/>
    <property type="project" value="InterPro"/>
</dbReference>
<dbReference type="CDD" id="cd00067">
    <property type="entry name" value="GAL4"/>
    <property type="match status" value="1"/>
</dbReference>
<evidence type="ECO:0000313" key="5">
    <source>
        <dbReference type="EMBL" id="UJO18864.1"/>
    </source>
</evidence>
<keyword evidence="6" id="KW-1185">Reference proteome</keyword>
<dbReference type="Gene3D" id="4.10.240.10">
    <property type="entry name" value="Zn(2)-C6 fungal-type DNA-binding domain"/>
    <property type="match status" value="1"/>
</dbReference>
<reference evidence="5" key="2">
    <citation type="journal article" date="2022" name="Microb. Genom.">
        <title>A chromosome-scale genome assembly of the tomato pathogen Cladosporium fulvum reveals a compartmentalized genome architecture and the presence of a dispensable chromosome.</title>
        <authorList>
            <person name="Zaccaron A.Z."/>
            <person name="Chen L.H."/>
            <person name="Samaras A."/>
            <person name="Stergiopoulos I."/>
        </authorList>
    </citation>
    <scope>NUCLEOTIDE SEQUENCE</scope>
    <source>
        <strain evidence="5">Race5_Kim</strain>
    </source>
</reference>
<dbReference type="GO" id="GO:0005634">
    <property type="term" value="C:nucleus"/>
    <property type="evidence" value="ECO:0007669"/>
    <property type="project" value="UniProtKB-SubCell"/>
</dbReference>
<protein>
    <submittedName>
        <fullName evidence="5">Transcription activator AMTR1</fullName>
    </submittedName>
</protein>
<dbReference type="PANTHER" id="PTHR37534">
    <property type="entry name" value="TRANSCRIPTIONAL ACTIVATOR PROTEIN UGA3"/>
    <property type="match status" value="1"/>
</dbReference>
<evidence type="ECO:0000256" key="2">
    <source>
        <dbReference type="ARBA" id="ARBA00023242"/>
    </source>
</evidence>
<sequence>MAQETSTSVPSARACDRCRERRVKCDKRQPTCLRCEKLGRPCPGYDKKRKFVDEGVTLRKKYQPSSDMPPGGESSFSLQFLQPGVHGADGAQSQDPSPANVTGEPAAKSGTSSSQATAITTTTLPPDRFNSLQSIPLGLGGALNTGLPMVLDPTTEALLVNDGPMQIPLTDTHPTLDDLWKNEAFDPEFFDLEPDVYYATAGNTCGFLPDIPEIVDEVDQSDMLLNNSASATPGSTGFASTGLFSGDDALSNFWAPESQLNTSAKITHEREHEMAFLIRHFTDSIGPWLDLFDQDKHFTHLVPLKAIRDALLRNAIAAVAAKQLGRVRGQRPFASQQMQRPSAMESFDDHEVDWFYKAANYYDKAIAFSRQYLQAVSGGLSDPPSPNAQAALSMANSDDLLVAVSIFSLYESLDNVETGWMQHLIGLKSLLTAVSPSQQVQNQAVPSLTVGRLASFWNFARADYQAAYIKHKKTLLDTNDVALWNSCGLEIQHDGALYKSTDYVRNDPTHSRVLAELVAHTLLWLVLRVMNYIANDDDSSAARQGQWDQLTRQLDHWYGNLPATYQPCATIRHRSIPPTTSQLVESFFSIDVCAAALQLYHFARILLLLHRPMSRQNVFGGNRLKQYREVSNEAIKHAHEIIGIALGRPHPAIRVEMLLPLTVAGACLEENEERKVVIELLRAIEKDTGCATESRCQQLVIDWGWGTEPEGIT</sequence>
<dbReference type="SMART" id="SM00066">
    <property type="entry name" value="GAL4"/>
    <property type="match status" value="1"/>
</dbReference>
<dbReference type="PROSITE" id="PS00463">
    <property type="entry name" value="ZN2_CY6_FUNGAL_1"/>
    <property type="match status" value="1"/>
</dbReference>
<dbReference type="InterPro" id="IPR001138">
    <property type="entry name" value="Zn2Cys6_DnaBD"/>
</dbReference>
<dbReference type="Pfam" id="PF00172">
    <property type="entry name" value="Zn_clus"/>
    <property type="match status" value="1"/>
</dbReference>
<proteinExistence type="predicted"/>
<dbReference type="Proteomes" id="UP000756132">
    <property type="component" value="Chromosome 6"/>
</dbReference>
<dbReference type="SUPFAM" id="SSF57701">
    <property type="entry name" value="Zn2/Cys6 DNA-binding domain"/>
    <property type="match status" value="1"/>
</dbReference>
<dbReference type="GO" id="GO:0000981">
    <property type="term" value="F:DNA-binding transcription factor activity, RNA polymerase II-specific"/>
    <property type="evidence" value="ECO:0007669"/>
    <property type="project" value="InterPro"/>
</dbReference>
<dbReference type="KEGG" id="ffu:CLAFUR5_07359"/>
<evidence type="ECO:0000256" key="3">
    <source>
        <dbReference type="SAM" id="MobiDB-lite"/>
    </source>
</evidence>
<evidence type="ECO:0000256" key="1">
    <source>
        <dbReference type="ARBA" id="ARBA00004123"/>
    </source>
</evidence>
<feature type="region of interest" description="Disordered" evidence="3">
    <location>
        <begin position="58"/>
        <end position="127"/>
    </location>
</feature>
<name>A0A9Q8UQK6_PASFU</name>
<evidence type="ECO:0000259" key="4">
    <source>
        <dbReference type="PROSITE" id="PS50048"/>
    </source>
</evidence>
<dbReference type="CDD" id="cd12148">
    <property type="entry name" value="fungal_TF_MHR"/>
    <property type="match status" value="1"/>
</dbReference>
<gene>
    <name evidence="5" type="ORF">CLAFUR5_07359</name>
</gene>
<comment type="subcellular location">
    <subcellularLocation>
        <location evidence="1">Nucleus</location>
    </subcellularLocation>
</comment>
<feature type="compositionally biased region" description="Low complexity" evidence="3">
    <location>
        <begin position="109"/>
        <end position="123"/>
    </location>
</feature>
<dbReference type="InterPro" id="IPR021858">
    <property type="entry name" value="Fun_TF"/>
</dbReference>
<dbReference type="GO" id="GO:0045944">
    <property type="term" value="P:positive regulation of transcription by RNA polymerase II"/>
    <property type="evidence" value="ECO:0007669"/>
    <property type="project" value="TreeGrafter"/>
</dbReference>
<dbReference type="OrthoDB" id="5418899at2759"/>